<dbReference type="RefSeq" id="WP_250724055.1">
    <property type="nucleotide sequence ID" value="NZ_CP098400.1"/>
</dbReference>
<organism evidence="2 3">
    <name type="scientific">Xiashengella succiniciproducens</name>
    <dbReference type="NCBI Taxonomy" id="2949635"/>
    <lineage>
        <taxon>Bacteria</taxon>
        <taxon>Pseudomonadati</taxon>
        <taxon>Bacteroidota</taxon>
        <taxon>Bacteroidia</taxon>
        <taxon>Marinilabiliales</taxon>
        <taxon>Marinilabiliaceae</taxon>
        <taxon>Xiashengella</taxon>
    </lineage>
</organism>
<dbReference type="Pfam" id="PF00535">
    <property type="entry name" value="Glycos_transf_2"/>
    <property type="match status" value="1"/>
</dbReference>
<dbReference type="SUPFAM" id="SSF53448">
    <property type="entry name" value="Nucleotide-diphospho-sugar transferases"/>
    <property type="match status" value="1"/>
</dbReference>
<gene>
    <name evidence="2" type="ORF">M9189_01040</name>
</gene>
<dbReference type="AlphaFoldDB" id="A0A9J6ZQQ5"/>
<evidence type="ECO:0000313" key="2">
    <source>
        <dbReference type="EMBL" id="URW79943.1"/>
    </source>
</evidence>
<sequence length="495" mass="56519">MNDSVTCFMQAVHGEEQVLSRFCLNPAIKKVFLVGSQATYGHIHDKVQHLDAAPIFTGDTIKKIAALSDSEFSLLYTGAGLPETGPYAIERFIQICRATGAAMLYSDYRDERDGAVINVPLIDYQEGSLRDDFNFGPLLFFRTDIFKQSAKEVSSELRFGAVYELRLAISRRSEIFHIPEPLYTIRESDRRSSGEKIFDYVNPRMREVQIEMEEVCTRHLKAVGAWLAPDFQEVRLEEGTFPVEATVVIPVRNRCKTIEDAIRSVLDQEVPFGFNLIVVDNHSTDGTSEIIASYAKHDKRLVHVIPERYDLGIGGCWNEAIFHPMCGRFAIQLDSDDLYFDKQVIKTIVDCFYRERCAMVVGSYSMVNFKLEEIPPGIIDHKEWTPTNGPNNALRINGLGAPRAFFTPVIRQIRFPNTSYGEDYAVGLTISRSYRIGRIYEPLYLCRRWEDNSDAALDTARMNSYNHYKDCLRTIELNARIRKNRDNSYSNDKGE</sequence>
<dbReference type="PANTHER" id="PTHR43685">
    <property type="entry name" value="GLYCOSYLTRANSFERASE"/>
    <property type="match status" value="1"/>
</dbReference>
<name>A0A9J6ZQQ5_9BACT</name>
<keyword evidence="3" id="KW-1185">Reference proteome</keyword>
<dbReference type="InterPro" id="IPR001173">
    <property type="entry name" value="Glyco_trans_2-like"/>
</dbReference>
<dbReference type="InterPro" id="IPR029044">
    <property type="entry name" value="Nucleotide-diphossugar_trans"/>
</dbReference>
<evidence type="ECO:0000313" key="3">
    <source>
        <dbReference type="Proteomes" id="UP001056426"/>
    </source>
</evidence>
<dbReference type="EMBL" id="CP098400">
    <property type="protein sequence ID" value="URW79943.1"/>
    <property type="molecule type" value="Genomic_DNA"/>
</dbReference>
<evidence type="ECO:0000259" key="1">
    <source>
        <dbReference type="Pfam" id="PF00535"/>
    </source>
</evidence>
<reference evidence="2" key="2">
    <citation type="submission" date="2022-06" db="EMBL/GenBank/DDBJ databases">
        <title>Xiashengella guii gen. nov. sp. nov., a bacterium isolated form anaerobic digestion tank.</title>
        <authorList>
            <person name="Huang H."/>
        </authorList>
    </citation>
    <scope>NUCLEOTIDE SEQUENCE</scope>
    <source>
        <strain evidence="2">Ai-910</strain>
    </source>
</reference>
<protein>
    <submittedName>
        <fullName evidence="2">Glycosyltransferase</fullName>
    </submittedName>
</protein>
<accession>A0A9J6ZQQ5</accession>
<dbReference type="CDD" id="cd00761">
    <property type="entry name" value="Glyco_tranf_GTA_type"/>
    <property type="match status" value="1"/>
</dbReference>
<proteinExistence type="predicted"/>
<dbReference type="PANTHER" id="PTHR43685:SF2">
    <property type="entry name" value="GLYCOSYLTRANSFERASE 2-LIKE DOMAIN-CONTAINING PROTEIN"/>
    <property type="match status" value="1"/>
</dbReference>
<reference evidence="2" key="1">
    <citation type="submission" date="2022-05" db="EMBL/GenBank/DDBJ databases">
        <authorList>
            <person name="Sun X."/>
        </authorList>
    </citation>
    <scope>NUCLEOTIDE SEQUENCE</scope>
    <source>
        <strain evidence="2">Ai-910</strain>
    </source>
</reference>
<dbReference type="Gene3D" id="3.90.550.10">
    <property type="entry name" value="Spore Coat Polysaccharide Biosynthesis Protein SpsA, Chain A"/>
    <property type="match status" value="2"/>
</dbReference>
<feature type="domain" description="Glycosyltransferase 2-like" evidence="1">
    <location>
        <begin position="246"/>
        <end position="380"/>
    </location>
</feature>
<dbReference type="Proteomes" id="UP001056426">
    <property type="component" value="Chromosome"/>
</dbReference>
<dbReference type="KEGG" id="alkq:M9189_01040"/>
<dbReference type="InterPro" id="IPR050834">
    <property type="entry name" value="Glycosyltransf_2"/>
</dbReference>